<sequence>MFLISLEDQIALNQFAQSLQTADSLLGRFSGLTLEGKRAFLLQFSGMLQQSKPIDEDIEFAIEESRLKPTFTPCVLLRTHRLKIGIPKVLALPSDELNKAYVLLMYIFKRAYLRRYLVETGTPDKWWYADLSDVAFVNSLLATRSSDDPKDD</sequence>
<evidence type="ECO:0000313" key="2">
    <source>
        <dbReference type="Proteomes" id="UP001264980"/>
    </source>
</evidence>
<name>A0ABU1QTV7_9BACT</name>
<dbReference type="RefSeq" id="WP_309981886.1">
    <property type="nucleotide sequence ID" value="NZ_JAVDTI010000002.1"/>
</dbReference>
<evidence type="ECO:0000313" key="1">
    <source>
        <dbReference type="EMBL" id="MDR6804604.1"/>
    </source>
</evidence>
<dbReference type="EMBL" id="JAVDTI010000002">
    <property type="protein sequence ID" value="MDR6804604.1"/>
    <property type="molecule type" value="Genomic_DNA"/>
</dbReference>
<gene>
    <name evidence="1" type="ORF">J2W84_001650</name>
</gene>
<dbReference type="InterPro" id="IPR046002">
    <property type="entry name" value="DUF5958"/>
</dbReference>
<protein>
    <submittedName>
        <fullName evidence="1">Uncharacterized protein</fullName>
    </submittedName>
</protein>
<accession>A0ABU1QTV7</accession>
<dbReference type="Proteomes" id="UP001264980">
    <property type="component" value="Unassembled WGS sequence"/>
</dbReference>
<organism evidence="1 2">
    <name type="scientific">Dyadobacter fermentans</name>
    <dbReference type="NCBI Taxonomy" id="94254"/>
    <lineage>
        <taxon>Bacteria</taxon>
        <taxon>Pseudomonadati</taxon>
        <taxon>Bacteroidota</taxon>
        <taxon>Cytophagia</taxon>
        <taxon>Cytophagales</taxon>
        <taxon>Spirosomataceae</taxon>
        <taxon>Dyadobacter</taxon>
    </lineage>
</organism>
<dbReference type="Pfam" id="PF19383">
    <property type="entry name" value="DUF5958"/>
    <property type="match status" value="1"/>
</dbReference>
<keyword evidence="2" id="KW-1185">Reference proteome</keyword>
<proteinExistence type="predicted"/>
<comment type="caution">
    <text evidence="1">The sequence shown here is derived from an EMBL/GenBank/DDBJ whole genome shotgun (WGS) entry which is preliminary data.</text>
</comment>
<reference evidence="1 2" key="1">
    <citation type="submission" date="2023-07" db="EMBL/GenBank/DDBJ databases">
        <title>Sorghum-associated microbial communities from plants grown in Nebraska, USA.</title>
        <authorList>
            <person name="Schachtman D."/>
        </authorList>
    </citation>
    <scope>NUCLEOTIDE SEQUENCE [LARGE SCALE GENOMIC DNA]</scope>
    <source>
        <strain evidence="1 2">BE57</strain>
    </source>
</reference>